<name>A0ABM8M3I4_9BURK</name>
<evidence type="ECO:0000313" key="6">
    <source>
        <dbReference type="EMBL" id="CAB3957970.1"/>
    </source>
</evidence>
<dbReference type="InterPro" id="IPR036259">
    <property type="entry name" value="MFS_trans_sf"/>
</dbReference>
<feature type="domain" description="Major facilitator superfamily (MFS) profile" evidence="5">
    <location>
        <begin position="24"/>
        <end position="410"/>
    </location>
</feature>
<feature type="transmembrane region" description="Helical" evidence="4">
    <location>
        <begin position="118"/>
        <end position="142"/>
    </location>
</feature>
<dbReference type="Proteomes" id="UP000494161">
    <property type="component" value="Unassembled WGS sequence"/>
</dbReference>
<evidence type="ECO:0000256" key="3">
    <source>
        <dbReference type="ARBA" id="ARBA00023136"/>
    </source>
</evidence>
<keyword evidence="2 4" id="KW-1133">Transmembrane helix</keyword>
<dbReference type="EMBL" id="CADILJ010000091">
    <property type="protein sequence ID" value="CAB3957970.1"/>
    <property type="molecule type" value="Genomic_DNA"/>
</dbReference>
<feature type="transmembrane region" description="Helical" evidence="4">
    <location>
        <begin position="182"/>
        <end position="203"/>
    </location>
</feature>
<reference evidence="6 7" key="1">
    <citation type="submission" date="2020-04" db="EMBL/GenBank/DDBJ databases">
        <authorList>
            <person name="De Canck E."/>
        </authorList>
    </citation>
    <scope>NUCLEOTIDE SEQUENCE [LARGE SCALE GENOMIC DNA]</scope>
    <source>
        <strain evidence="6 7">LMG 7053</strain>
    </source>
</reference>
<dbReference type="PANTHER" id="PTHR23531">
    <property type="entry name" value="QUINOLENE RESISTANCE PROTEIN NORA"/>
    <property type="match status" value="1"/>
</dbReference>
<evidence type="ECO:0000256" key="1">
    <source>
        <dbReference type="ARBA" id="ARBA00022692"/>
    </source>
</evidence>
<dbReference type="Pfam" id="PF07690">
    <property type="entry name" value="MFS_1"/>
    <property type="match status" value="1"/>
</dbReference>
<evidence type="ECO:0000256" key="4">
    <source>
        <dbReference type="SAM" id="Phobius"/>
    </source>
</evidence>
<feature type="transmembrane region" description="Helical" evidence="4">
    <location>
        <begin position="379"/>
        <end position="407"/>
    </location>
</feature>
<keyword evidence="7" id="KW-1185">Reference proteome</keyword>
<gene>
    <name evidence="6" type="ORF">LMG7053_05468</name>
</gene>
<comment type="caution">
    <text evidence="6">The sequence shown here is derived from an EMBL/GenBank/DDBJ whole genome shotgun (WGS) entry which is preliminary data.</text>
</comment>
<feature type="transmembrane region" description="Helical" evidence="4">
    <location>
        <begin position="233"/>
        <end position="256"/>
    </location>
</feature>
<organism evidence="6 7">
    <name type="scientific">Achromobacter ruhlandii</name>
    <dbReference type="NCBI Taxonomy" id="72557"/>
    <lineage>
        <taxon>Bacteria</taxon>
        <taxon>Pseudomonadati</taxon>
        <taxon>Pseudomonadota</taxon>
        <taxon>Betaproteobacteria</taxon>
        <taxon>Burkholderiales</taxon>
        <taxon>Alcaligenaceae</taxon>
        <taxon>Achromobacter</taxon>
    </lineage>
</organism>
<dbReference type="InterPro" id="IPR011701">
    <property type="entry name" value="MFS"/>
</dbReference>
<feature type="transmembrane region" description="Helical" evidence="4">
    <location>
        <begin position="294"/>
        <end position="312"/>
    </location>
</feature>
<evidence type="ECO:0000313" key="7">
    <source>
        <dbReference type="Proteomes" id="UP000494161"/>
    </source>
</evidence>
<proteinExistence type="predicted"/>
<evidence type="ECO:0000256" key="2">
    <source>
        <dbReference type="ARBA" id="ARBA00022989"/>
    </source>
</evidence>
<dbReference type="SUPFAM" id="SSF103473">
    <property type="entry name" value="MFS general substrate transporter"/>
    <property type="match status" value="1"/>
</dbReference>
<protein>
    <recommendedName>
        <fullName evidence="5">Major facilitator superfamily (MFS) profile domain-containing protein</fullName>
    </recommendedName>
</protein>
<dbReference type="InterPro" id="IPR020846">
    <property type="entry name" value="MFS_dom"/>
</dbReference>
<feature type="transmembrane region" description="Helical" evidence="4">
    <location>
        <begin position="318"/>
        <end position="338"/>
    </location>
</feature>
<feature type="transmembrane region" description="Helical" evidence="4">
    <location>
        <begin position="90"/>
        <end position="112"/>
    </location>
</feature>
<accession>A0ABM8M3I4</accession>
<feature type="transmembrane region" description="Helical" evidence="4">
    <location>
        <begin position="268"/>
        <end position="287"/>
    </location>
</feature>
<dbReference type="PROSITE" id="PS50850">
    <property type="entry name" value="MFS"/>
    <property type="match status" value="1"/>
</dbReference>
<evidence type="ECO:0000259" key="5">
    <source>
        <dbReference type="PROSITE" id="PS50850"/>
    </source>
</evidence>
<feature type="transmembrane region" description="Helical" evidence="4">
    <location>
        <begin position="350"/>
        <end position="373"/>
    </location>
</feature>
<keyword evidence="3 4" id="KW-0472">Membrane</keyword>
<dbReference type="Gene3D" id="1.20.1250.20">
    <property type="entry name" value="MFS general substrate transporter like domains"/>
    <property type="match status" value="1"/>
</dbReference>
<sequence>MPSPRAHPPSRGPQAAAALLGDRLPARLLVPYLLAALALAIAYGASFLLVDALRAAGFDAADAGNVISIGTVATLIGAGGAGRLAQRAGILPVIAAAAVAMALAMACFAVVGTAGIGMAYAGGVLLGLGWALCYMLAPIQLIHCLKPAARLEALTLLSGSQMLGLGLAAPLGHFLADRFGGAPFAFAVYAALCVVAAAVAWGLRRPLARLPQLPLDAVALTPPAMARVLGSRAALPVLMMALSACTFAGLSTFQSLYARPLQLTPDTFFLTFTLTTVALRFSVASLIGRLPLRPLALCLFLLTLAGIALLALNPGSVWLYVGATVLFATGYGLTYSTLNAMVVNLAGESNLSIPVASQVFTLGYFAGAFGFPYVAGRLIAAHGIGVALVVMKALVAINIAIIGAVLLRTRQG</sequence>
<dbReference type="PANTHER" id="PTHR23531:SF1">
    <property type="entry name" value="QUINOLENE RESISTANCE PROTEIN NORA"/>
    <property type="match status" value="1"/>
</dbReference>
<feature type="transmembrane region" description="Helical" evidence="4">
    <location>
        <begin position="29"/>
        <end position="50"/>
    </location>
</feature>
<keyword evidence="1 4" id="KW-0812">Transmembrane</keyword>
<dbReference type="InterPro" id="IPR052714">
    <property type="entry name" value="MFS_Exporter"/>
</dbReference>